<name>A0ACA9LZE9_9GLOM</name>
<evidence type="ECO:0000313" key="2">
    <source>
        <dbReference type="Proteomes" id="UP000789860"/>
    </source>
</evidence>
<feature type="non-terminal residue" evidence="1">
    <location>
        <position position="1"/>
    </location>
</feature>
<organism evidence="1 2">
    <name type="scientific">Scutellospora calospora</name>
    <dbReference type="NCBI Taxonomy" id="85575"/>
    <lineage>
        <taxon>Eukaryota</taxon>
        <taxon>Fungi</taxon>
        <taxon>Fungi incertae sedis</taxon>
        <taxon>Mucoromycota</taxon>
        <taxon>Glomeromycotina</taxon>
        <taxon>Glomeromycetes</taxon>
        <taxon>Diversisporales</taxon>
        <taxon>Gigasporaceae</taxon>
        <taxon>Scutellospora</taxon>
    </lineage>
</organism>
<feature type="non-terminal residue" evidence="1">
    <location>
        <position position="498"/>
    </location>
</feature>
<gene>
    <name evidence="1" type="ORF">SCALOS_LOCUS5316</name>
</gene>
<comment type="caution">
    <text evidence="1">The sequence shown here is derived from an EMBL/GenBank/DDBJ whole genome shotgun (WGS) entry which is preliminary data.</text>
</comment>
<protein>
    <submittedName>
        <fullName evidence="1">8337_t:CDS:1</fullName>
    </submittedName>
</protein>
<dbReference type="Proteomes" id="UP000789860">
    <property type="component" value="Unassembled WGS sequence"/>
</dbReference>
<accession>A0ACA9LZE9</accession>
<evidence type="ECO:0000313" key="1">
    <source>
        <dbReference type="EMBL" id="CAG8555160.1"/>
    </source>
</evidence>
<sequence>IASSEAASIMNLAPNEKQGLLFDINISLEILIDDFNDVCANGDISKVFACHFKKHRDSSTYQKENEADRIKRSQAIRTLVEHEAVKNYSPSVITAAVKEYATIKLGLGSSVRELKRKEVSNIKNKVRRPMQAHLVGDSSLRVDHLNFVSFLIKQGYQLTLIDSTHNTNRYDWRLFTLYVRDTYGCWDASAHFFVSTKNSDTISEEKGIKKAFARVNAGEQECEIILCVVYVIRVWLAKIYEKEPRDIMIMAMHKRTRIGCEKFIQDAINCSKVPAIRNYIEMNYKKNTQKWGFELKRTTSSFHGLIGAVYNIVALDNKKRSDSKSATFDFRIKKISAYGVASDVVEEIHKFPYPFQQLLVKEACAVMNRLDKGKNAPGLTSLECHYLFRNHYLLPYRHIFYEHTYGAIRLLTADTWKTFQGMFEESGFEVYERRELVIEEVSKTEQQKKEENLKLTVNELNERVRDKYWRTVTSGNFERTETFVSMRVGGRSGPMNLN</sequence>
<dbReference type="EMBL" id="CAJVPM010008454">
    <property type="protein sequence ID" value="CAG8555160.1"/>
    <property type="molecule type" value="Genomic_DNA"/>
</dbReference>
<keyword evidence="2" id="KW-1185">Reference proteome</keyword>
<reference evidence="1" key="1">
    <citation type="submission" date="2021-06" db="EMBL/GenBank/DDBJ databases">
        <authorList>
            <person name="Kallberg Y."/>
            <person name="Tangrot J."/>
            <person name="Rosling A."/>
        </authorList>
    </citation>
    <scope>NUCLEOTIDE SEQUENCE</scope>
    <source>
        <strain evidence="1">AU212A</strain>
    </source>
</reference>
<proteinExistence type="predicted"/>